<keyword evidence="11 16" id="KW-0539">Nucleus</keyword>
<comment type="catalytic activity">
    <reaction evidence="13 15">
        <text>4 Fe(2+) + O2 + 4 H(+) = 4 Fe(3+) + 2 H2O</text>
        <dbReference type="Rhea" id="RHEA:11148"/>
        <dbReference type="ChEBI" id="CHEBI:15377"/>
        <dbReference type="ChEBI" id="CHEBI:15378"/>
        <dbReference type="ChEBI" id="CHEBI:15379"/>
        <dbReference type="ChEBI" id="CHEBI:29033"/>
        <dbReference type="ChEBI" id="CHEBI:29034"/>
        <dbReference type="EC" id="1.16.3.1"/>
    </reaction>
</comment>
<dbReference type="CDD" id="cd01056">
    <property type="entry name" value="Euk_Ferritin"/>
    <property type="match status" value="1"/>
</dbReference>
<dbReference type="InterPro" id="IPR009078">
    <property type="entry name" value="Ferritin-like_SF"/>
</dbReference>
<evidence type="ECO:0000256" key="5">
    <source>
        <dbReference type="ARBA" id="ARBA00023002"/>
    </source>
</evidence>
<dbReference type="InterPro" id="IPR009040">
    <property type="entry name" value="Ferritin-like_diiron"/>
</dbReference>
<keyword evidence="6 14" id="KW-0408">Iron</keyword>
<comment type="function">
    <text evidence="12">Stores iron in a soluble, non-toxic, readily available form. Important for iron homeostasis. Has ferroxidase activity. Iron is taken up in the ferrous form and deposited as ferric hydroxides after oxidation.</text>
</comment>
<keyword evidence="3 15" id="KW-0409">Iron storage</keyword>
<feature type="binding site" evidence="14">
    <location>
        <position position="403"/>
    </location>
    <ligand>
        <name>Fe cation</name>
        <dbReference type="ChEBI" id="CHEBI:24875"/>
        <label>1</label>
    </ligand>
</feature>
<feature type="binding site" evidence="14">
    <location>
        <position position="437"/>
    </location>
    <ligand>
        <name>Fe cation</name>
        <dbReference type="ChEBI" id="CHEBI:24875"/>
        <label>1</label>
    </ligand>
</feature>
<reference evidence="19 20" key="1">
    <citation type="submission" date="2018-04" db="EMBL/GenBank/DDBJ databases">
        <title>The genome of golden apple snail Pomacea canaliculata provides insight into stress tolerance and invasive adaptation.</title>
        <authorList>
            <person name="Liu C."/>
            <person name="Liu B."/>
            <person name="Ren Y."/>
            <person name="Zhang Y."/>
            <person name="Wang H."/>
            <person name="Li S."/>
            <person name="Jiang F."/>
            <person name="Yin L."/>
            <person name="Zhang G."/>
            <person name="Qian W."/>
            <person name="Fan W."/>
        </authorList>
    </citation>
    <scope>NUCLEOTIDE SEQUENCE [LARGE SCALE GENOMIC DNA]</scope>
    <source>
        <strain evidence="19">SZHN2017</strain>
        <tissue evidence="19">Muscle</tissue>
    </source>
</reference>
<evidence type="ECO:0000256" key="17">
    <source>
        <dbReference type="SAM" id="MobiDB-lite"/>
    </source>
</evidence>
<proteinExistence type="inferred from homology"/>
<dbReference type="GO" id="GO:0008198">
    <property type="term" value="F:ferrous iron binding"/>
    <property type="evidence" value="ECO:0007669"/>
    <property type="project" value="TreeGrafter"/>
</dbReference>
<evidence type="ECO:0000256" key="6">
    <source>
        <dbReference type="ARBA" id="ARBA00023004"/>
    </source>
</evidence>
<dbReference type="PANTHER" id="PTHR11431">
    <property type="entry name" value="FERRITIN"/>
    <property type="match status" value="1"/>
</dbReference>
<name>A0A2T7PKA3_POMCA</name>
<dbReference type="GO" id="GO:0006879">
    <property type="term" value="P:intracellular iron ion homeostasis"/>
    <property type="evidence" value="ECO:0007669"/>
    <property type="project" value="UniProtKB-KW"/>
</dbReference>
<dbReference type="Proteomes" id="UP000245119">
    <property type="component" value="Linkage Group LG3"/>
</dbReference>
<keyword evidence="9" id="KW-0010">Activator</keyword>
<evidence type="ECO:0000313" key="19">
    <source>
        <dbReference type="EMBL" id="PVD33853.1"/>
    </source>
</evidence>
<evidence type="ECO:0000256" key="13">
    <source>
        <dbReference type="ARBA" id="ARBA00047990"/>
    </source>
</evidence>
<evidence type="ECO:0000256" key="9">
    <source>
        <dbReference type="ARBA" id="ARBA00023159"/>
    </source>
</evidence>
<keyword evidence="4 14" id="KW-0479">Metal-binding</keyword>
<feature type="region of interest" description="Disordered" evidence="17">
    <location>
        <begin position="217"/>
        <end position="248"/>
    </location>
</feature>
<dbReference type="Gene3D" id="6.10.250.2430">
    <property type="match status" value="1"/>
</dbReference>
<evidence type="ECO:0000256" key="16">
    <source>
        <dbReference type="RuleBase" id="RU367155"/>
    </source>
</evidence>
<dbReference type="InterPro" id="IPR012347">
    <property type="entry name" value="Ferritin-like"/>
</dbReference>
<dbReference type="InterPro" id="IPR001289">
    <property type="entry name" value="NFYA"/>
</dbReference>
<evidence type="ECO:0000313" key="20">
    <source>
        <dbReference type="Proteomes" id="UP000245119"/>
    </source>
</evidence>
<organism evidence="19 20">
    <name type="scientific">Pomacea canaliculata</name>
    <name type="common">Golden apple snail</name>
    <dbReference type="NCBI Taxonomy" id="400727"/>
    <lineage>
        <taxon>Eukaryota</taxon>
        <taxon>Metazoa</taxon>
        <taxon>Spiralia</taxon>
        <taxon>Lophotrochozoa</taxon>
        <taxon>Mollusca</taxon>
        <taxon>Gastropoda</taxon>
        <taxon>Caenogastropoda</taxon>
        <taxon>Architaenioglossa</taxon>
        <taxon>Ampullarioidea</taxon>
        <taxon>Ampullariidae</taxon>
        <taxon>Pomacea</taxon>
    </lineage>
</organism>
<dbReference type="Pfam" id="PF00210">
    <property type="entry name" value="Ferritin"/>
    <property type="match status" value="1"/>
</dbReference>
<feature type="domain" description="Ferritin-like diiron" evidence="18">
    <location>
        <begin position="308"/>
        <end position="455"/>
    </location>
</feature>
<feature type="binding site" evidence="14">
    <location>
        <position position="361"/>
    </location>
    <ligand>
        <name>Fe cation</name>
        <dbReference type="ChEBI" id="CHEBI:24875"/>
        <label>1</label>
    </ligand>
</feature>
<evidence type="ECO:0000256" key="2">
    <source>
        <dbReference type="ARBA" id="ARBA00007513"/>
    </source>
</evidence>
<dbReference type="GO" id="GO:0006826">
    <property type="term" value="P:iron ion transport"/>
    <property type="evidence" value="ECO:0007669"/>
    <property type="project" value="InterPro"/>
</dbReference>
<dbReference type="SUPFAM" id="SSF47240">
    <property type="entry name" value="Ferritin-like"/>
    <property type="match status" value="1"/>
</dbReference>
<dbReference type="EMBL" id="PZQS01000003">
    <property type="protein sequence ID" value="PVD33853.1"/>
    <property type="molecule type" value="Genomic_DNA"/>
</dbReference>
<evidence type="ECO:0000256" key="15">
    <source>
        <dbReference type="RuleBase" id="RU361145"/>
    </source>
</evidence>
<accession>A0A2T7PKA3</accession>
<dbReference type="AlphaFoldDB" id="A0A2T7PKA3"/>
<dbReference type="STRING" id="400727.A0A2T7PKA3"/>
<dbReference type="PROSITE" id="PS00204">
    <property type="entry name" value="FERRITIN_2"/>
    <property type="match status" value="1"/>
</dbReference>
<dbReference type="PANTHER" id="PTHR11431:SF75">
    <property type="entry name" value="FERRITIN"/>
    <property type="match status" value="1"/>
</dbReference>
<evidence type="ECO:0000256" key="11">
    <source>
        <dbReference type="ARBA" id="ARBA00023242"/>
    </source>
</evidence>
<dbReference type="PROSITE" id="PS51152">
    <property type="entry name" value="NFYA_HAP2_2"/>
    <property type="match status" value="1"/>
</dbReference>
<dbReference type="InterPro" id="IPR018362">
    <property type="entry name" value="CCAAT-binding_factor_CS"/>
</dbReference>
<comment type="subunit">
    <text evidence="16">Heterotrimer.</text>
</comment>
<dbReference type="FunFam" id="1.20.1260.10:FF:000002">
    <property type="entry name" value="Ferritin, mitochondrial"/>
    <property type="match status" value="1"/>
</dbReference>
<comment type="function">
    <text evidence="16">Component of the sequence-specific heterotrimeric transcription factor (NF-Y) which specifically recognizes a 5'-CCAAT-3' box motif found in the promoters of its target genes.</text>
</comment>
<dbReference type="OrthoDB" id="186462at2759"/>
<dbReference type="PRINTS" id="PR00616">
    <property type="entry name" value="CCAATSUBUNTB"/>
</dbReference>
<dbReference type="InterPro" id="IPR014034">
    <property type="entry name" value="Ferritin_CS"/>
</dbReference>
<evidence type="ECO:0000256" key="4">
    <source>
        <dbReference type="ARBA" id="ARBA00022723"/>
    </source>
</evidence>
<keyword evidence="5 15" id="KW-0560">Oxidoreductase</keyword>
<dbReference type="SMART" id="SM00521">
    <property type="entry name" value="CBF"/>
    <property type="match status" value="1"/>
</dbReference>
<feature type="binding site" evidence="14">
    <location>
        <position position="358"/>
    </location>
    <ligand>
        <name>Fe cation</name>
        <dbReference type="ChEBI" id="CHEBI:24875"/>
        <label>1</label>
    </ligand>
</feature>
<keyword evidence="7 16" id="KW-0805">Transcription regulation</keyword>
<protein>
    <recommendedName>
        <fullName evidence="15 16">Multifunctional fusion protein</fullName>
    </recommendedName>
    <domain>
        <recommendedName>
            <fullName evidence="15">Ferritin</fullName>
            <ecNumber evidence="15">1.16.3.1</ecNumber>
        </recommendedName>
    </domain>
    <domain>
        <recommendedName>
            <fullName evidence="16">Nuclear transcription factor Y subunit</fullName>
        </recommendedName>
    </domain>
</protein>
<dbReference type="EC" id="1.16.3.1" evidence="15"/>
<dbReference type="PROSITE" id="PS50905">
    <property type="entry name" value="FERRITIN_LIKE"/>
    <property type="match status" value="1"/>
</dbReference>
<dbReference type="InterPro" id="IPR008331">
    <property type="entry name" value="Ferritin_DPS_dom"/>
</dbReference>
<dbReference type="GO" id="GO:0003677">
    <property type="term" value="F:DNA binding"/>
    <property type="evidence" value="ECO:0007669"/>
    <property type="project" value="UniProtKB-KW"/>
</dbReference>
<dbReference type="GO" id="GO:0005737">
    <property type="term" value="C:cytoplasm"/>
    <property type="evidence" value="ECO:0007669"/>
    <property type="project" value="TreeGrafter"/>
</dbReference>
<dbReference type="GO" id="GO:0016602">
    <property type="term" value="C:CCAAT-binding factor complex"/>
    <property type="evidence" value="ECO:0007669"/>
    <property type="project" value="InterPro"/>
</dbReference>
<dbReference type="GO" id="GO:0008199">
    <property type="term" value="F:ferric iron binding"/>
    <property type="evidence" value="ECO:0007669"/>
    <property type="project" value="InterPro"/>
</dbReference>
<comment type="similarity">
    <text evidence="16">Belongs to the NFYA/HAP2 subunit family.</text>
</comment>
<evidence type="ECO:0000256" key="12">
    <source>
        <dbReference type="ARBA" id="ARBA00025111"/>
    </source>
</evidence>
<keyword evidence="8 16" id="KW-0238">DNA-binding</keyword>
<gene>
    <name evidence="19" type="ORF">C0Q70_05114</name>
</gene>
<dbReference type="GO" id="GO:0003700">
    <property type="term" value="F:DNA-binding transcription factor activity"/>
    <property type="evidence" value="ECO:0007669"/>
    <property type="project" value="UniProtKB-UniRule"/>
</dbReference>
<keyword evidence="10 16" id="KW-0804">Transcription</keyword>
<evidence type="ECO:0000256" key="1">
    <source>
        <dbReference type="ARBA" id="ARBA00004123"/>
    </source>
</evidence>
<evidence type="ECO:0000256" key="14">
    <source>
        <dbReference type="PIRSR" id="PIRSR601519-1"/>
    </source>
</evidence>
<evidence type="ECO:0000256" key="8">
    <source>
        <dbReference type="ARBA" id="ARBA00023125"/>
    </source>
</evidence>
<sequence>MELQTTLSAYDQQALTGLVQAPLGNLSIPVQVSQLSQQVEHLLAQNQLHGQQFMLPFNQGQAIQIPMQSMQQLQTFQTQSGQFIQQIPVLCGDGQQIFMQMQAMPQQIFVQQTPTPQVQGQVLGQFIQTENGGFIFQPTLIDPSQQQIIQTTVHPQMESFTNGAAQTVLCNSGGQQISIEAQQQAVNPVIQLPVPLQTNSSGTQTTDTSLIIPCSTNTSVTTPAPSMPVPAPLTPTPTPSSTPTPAQTSTVQRIPIMVEDAREDDKPLYVNAKQYHRILKRRQARAKLEASGKIPKHRRKYLHESRHNHALKRMRGIGGRFFSIKAEPDNVKEAFSFDRDNVGLKGFYNFFKKNSDEEREHAEKLMKYQNMRGGRILLQDIKKPDVDDWGTGLDAMQAALQLEKSVNQSLIDLHKCADSHGDAQMCDFLEGEFLKEQVESIKQIADFVTNLKRVGTGVGEYLFDKETLQSQSA</sequence>
<dbReference type="InterPro" id="IPR001519">
    <property type="entry name" value="Ferritin"/>
</dbReference>
<evidence type="ECO:0000256" key="10">
    <source>
        <dbReference type="ARBA" id="ARBA00023163"/>
    </source>
</evidence>
<comment type="function">
    <text evidence="15">Stores iron in a soluble, non-toxic, readily available form. Important for iron homeostasis. Iron is taken up in the ferrous form and deposited as ferric hydroxides after oxidation.</text>
</comment>
<comment type="caution">
    <text evidence="19">The sequence shown here is derived from an EMBL/GenBank/DDBJ whole genome shotgun (WGS) entry which is preliminary data.</text>
</comment>
<dbReference type="Pfam" id="PF02045">
    <property type="entry name" value="CBFB_NFYA"/>
    <property type="match status" value="1"/>
</dbReference>
<keyword evidence="20" id="KW-1185">Reference proteome</keyword>
<feature type="compositionally biased region" description="Pro residues" evidence="17">
    <location>
        <begin position="225"/>
        <end position="242"/>
    </location>
</feature>
<dbReference type="PROSITE" id="PS00686">
    <property type="entry name" value="NFYA_HAP2_1"/>
    <property type="match status" value="1"/>
</dbReference>
<comment type="subcellular location">
    <subcellularLocation>
        <location evidence="1 16">Nucleus</location>
    </subcellularLocation>
</comment>
<comment type="similarity">
    <text evidence="2 15">Belongs to the ferritin family.</text>
</comment>
<dbReference type="Gene3D" id="1.20.1260.10">
    <property type="match status" value="1"/>
</dbReference>
<dbReference type="PROSITE" id="PS00540">
    <property type="entry name" value="FERRITIN_1"/>
    <property type="match status" value="1"/>
</dbReference>
<dbReference type="GO" id="GO:0004322">
    <property type="term" value="F:ferroxidase activity"/>
    <property type="evidence" value="ECO:0007669"/>
    <property type="project" value="UniProtKB-EC"/>
</dbReference>
<evidence type="ECO:0000256" key="3">
    <source>
        <dbReference type="ARBA" id="ARBA00022434"/>
    </source>
</evidence>
<evidence type="ECO:0000259" key="18">
    <source>
        <dbReference type="PROSITE" id="PS50905"/>
    </source>
</evidence>
<evidence type="ECO:0000256" key="7">
    <source>
        <dbReference type="ARBA" id="ARBA00023015"/>
    </source>
</evidence>